<feature type="transmembrane region" description="Helical" evidence="7">
    <location>
        <begin position="287"/>
        <end position="307"/>
    </location>
</feature>
<keyword evidence="10" id="KW-1185">Reference proteome</keyword>
<protein>
    <submittedName>
        <fullName evidence="9">ABC transporter ATP-binding protein</fullName>
    </submittedName>
</protein>
<keyword evidence="5 7" id="KW-1133">Transmembrane helix</keyword>
<accession>A0ABP4YH85</accession>
<sequence length="617" mass="65413">MSSTRLHAAVRAAARDRLSLLSRLGWVGPGLLTALICLTVLASAVPAATALAVGALISGLAHADAVAGLLAMYALALLTGHAVRAAQGPLYYLAEARVDGRHRAELARLASTSPTIDALERAEVQTLIRSARADPESFMDGTPGAGVLAQLDLIGRSLALVGAALVLAATAWWAVPLLVAAAAAVHQLGWHEGRRWRRVWRPALRPVMRAQVWSDAIVSQGAGKEIRIFGLGDWALDRVDGHLREAFDPHWPVGRRILADKWLQLVAVLVPLGVVLVAVALDAARGGAPVAMATAALVAATTVFEAFNDAPRATINAVTCVRAFEDVRARLAGPATRVPAQRAGAGEVPDKPPLVRFEGVRFSYDGLSSPVLDELDLEVRPGELLAIVGANGAGKSTLIKLLAGLYEPTAGRITADGVDIRDLGPEAWRARLSVVFQDFVRYHLSAADNVALGNALAAPDRAAIEGAARDAGFTEVVAGLPNGWDTPLARDRTGGVDLSGGQWQQVALARALFAARTGARVLVLDEPTAHLDVRTEREVFDRLAAHRGDASVVLISHRLSTVRQADRIVLLSDGRVTESGTQDDLMAAGGRYAEMFTIQARRFQRGYDDRLDEGDIA</sequence>
<dbReference type="SUPFAM" id="SSF52540">
    <property type="entry name" value="P-loop containing nucleoside triphosphate hydrolases"/>
    <property type="match status" value="1"/>
</dbReference>
<evidence type="ECO:0000256" key="3">
    <source>
        <dbReference type="ARBA" id="ARBA00022741"/>
    </source>
</evidence>
<dbReference type="Pfam" id="PF00005">
    <property type="entry name" value="ABC_tran"/>
    <property type="match status" value="1"/>
</dbReference>
<dbReference type="GO" id="GO:0005524">
    <property type="term" value="F:ATP binding"/>
    <property type="evidence" value="ECO:0007669"/>
    <property type="project" value="UniProtKB-KW"/>
</dbReference>
<organism evidence="9 10">
    <name type="scientific">Luedemannella flava</name>
    <dbReference type="NCBI Taxonomy" id="349316"/>
    <lineage>
        <taxon>Bacteria</taxon>
        <taxon>Bacillati</taxon>
        <taxon>Actinomycetota</taxon>
        <taxon>Actinomycetes</taxon>
        <taxon>Micromonosporales</taxon>
        <taxon>Micromonosporaceae</taxon>
        <taxon>Luedemannella</taxon>
    </lineage>
</organism>
<feature type="transmembrane region" description="Helical" evidence="7">
    <location>
        <begin position="158"/>
        <end position="185"/>
    </location>
</feature>
<evidence type="ECO:0000256" key="5">
    <source>
        <dbReference type="ARBA" id="ARBA00022989"/>
    </source>
</evidence>
<dbReference type="InterPro" id="IPR003439">
    <property type="entry name" value="ABC_transporter-like_ATP-bd"/>
</dbReference>
<proteinExistence type="predicted"/>
<evidence type="ECO:0000256" key="6">
    <source>
        <dbReference type="ARBA" id="ARBA00023136"/>
    </source>
</evidence>
<feature type="transmembrane region" description="Helical" evidence="7">
    <location>
        <begin position="262"/>
        <end position="281"/>
    </location>
</feature>
<keyword evidence="6 7" id="KW-0472">Membrane</keyword>
<dbReference type="PANTHER" id="PTHR24221:SF646">
    <property type="entry name" value="HAEMOLYSIN SECRETION ATP-BINDING PROTEIN"/>
    <property type="match status" value="1"/>
</dbReference>
<dbReference type="InterPro" id="IPR036640">
    <property type="entry name" value="ABC1_TM_sf"/>
</dbReference>
<evidence type="ECO:0000256" key="1">
    <source>
        <dbReference type="ARBA" id="ARBA00004651"/>
    </source>
</evidence>
<evidence type="ECO:0000256" key="4">
    <source>
        <dbReference type="ARBA" id="ARBA00022840"/>
    </source>
</evidence>
<dbReference type="EMBL" id="BAAALT010000149">
    <property type="protein sequence ID" value="GAA1817340.1"/>
    <property type="molecule type" value="Genomic_DNA"/>
</dbReference>
<dbReference type="PANTHER" id="PTHR24221">
    <property type="entry name" value="ATP-BINDING CASSETTE SUB-FAMILY B"/>
    <property type="match status" value="1"/>
</dbReference>
<dbReference type="SMART" id="SM00382">
    <property type="entry name" value="AAA"/>
    <property type="match status" value="1"/>
</dbReference>
<evidence type="ECO:0000259" key="8">
    <source>
        <dbReference type="PROSITE" id="PS50893"/>
    </source>
</evidence>
<reference evidence="10" key="1">
    <citation type="journal article" date="2019" name="Int. J. Syst. Evol. Microbiol.">
        <title>The Global Catalogue of Microorganisms (GCM) 10K type strain sequencing project: providing services to taxonomists for standard genome sequencing and annotation.</title>
        <authorList>
            <consortium name="The Broad Institute Genomics Platform"/>
            <consortium name="The Broad Institute Genome Sequencing Center for Infectious Disease"/>
            <person name="Wu L."/>
            <person name="Ma J."/>
        </authorList>
    </citation>
    <scope>NUCLEOTIDE SEQUENCE [LARGE SCALE GENOMIC DNA]</scope>
    <source>
        <strain evidence="10">JCM 13250</strain>
    </source>
</reference>
<dbReference type="Gene3D" id="3.40.50.300">
    <property type="entry name" value="P-loop containing nucleotide triphosphate hydrolases"/>
    <property type="match status" value="1"/>
</dbReference>
<dbReference type="SUPFAM" id="SSF90123">
    <property type="entry name" value="ABC transporter transmembrane region"/>
    <property type="match status" value="1"/>
</dbReference>
<dbReference type="Proteomes" id="UP001500218">
    <property type="component" value="Unassembled WGS sequence"/>
</dbReference>
<evidence type="ECO:0000256" key="2">
    <source>
        <dbReference type="ARBA" id="ARBA00022692"/>
    </source>
</evidence>
<feature type="transmembrane region" description="Helical" evidence="7">
    <location>
        <begin position="26"/>
        <end position="53"/>
    </location>
</feature>
<evidence type="ECO:0000313" key="10">
    <source>
        <dbReference type="Proteomes" id="UP001500218"/>
    </source>
</evidence>
<keyword evidence="2 7" id="KW-0812">Transmembrane</keyword>
<comment type="subcellular location">
    <subcellularLocation>
        <location evidence="1">Cell membrane</location>
        <topology evidence="1">Multi-pass membrane protein</topology>
    </subcellularLocation>
</comment>
<dbReference type="InterPro" id="IPR039421">
    <property type="entry name" value="Type_1_exporter"/>
</dbReference>
<comment type="caution">
    <text evidence="9">The sequence shown here is derived from an EMBL/GenBank/DDBJ whole genome shotgun (WGS) entry which is preliminary data.</text>
</comment>
<keyword evidence="4 9" id="KW-0067">ATP-binding</keyword>
<dbReference type="RefSeq" id="WP_344135085.1">
    <property type="nucleotide sequence ID" value="NZ_BAAALT010000149.1"/>
</dbReference>
<evidence type="ECO:0000313" key="9">
    <source>
        <dbReference type="EMBL" id="GAA1817340.1"/>
    </source>
</evidence>
<keyword evidence="3" id="KW-0547">Nucleotide-binding</keyword>
<gene>
    <name evidence="9" type="ORF">GCM10009682_42680</name>
</gene>
<dbReference type="Gene3D" id="1.20.1560.10">
    <property type="entry name" value="ABC transporter type 1, transmembrane domain"/>
    <property type="match status" value="1"/>
</dbReference>
<name>A0ABP4YH85_9ACTN</name>
<feature type="transmembrane region" description="Helical" evidence="7">
    <location>
        <begin position="65"/>
        <end position="83"/>
    </location>
</feature>
<feature type="domain" description="ABC transporter" evidence="8">
    <location>
        <begin position="355"/>
        <end position="598"/>
    </location>
</feature>
<dbReference type="InterPro" id="IPR027417">
    <property type="entry name" value="P-loop_NTPase"/>
</dbReference>
<dbReference type="InterPro" id="IPR003593">
    <property type="entry name" value="AAA+_ATPase"/>
</dbReference>
<evidence type="ECO:0000256" key="7">
    <source>
        <dbReference type="SAM" id="Phobius"/>
    </source>
</evidence>
<dbReference type="PROSITE" id="PS50893">
    <property type="entry name" value="ABC_TRANSPORTER_2"/>
    <property type="match status" value="1"/>
</dbReference>